<feature type="domain" description="HTH cro/C1-type" evidence="1">
    <location>
        <begin position="34"/>
        <end position="88"/>
    </location>
</feature>
<dbReference type="Gene3D" id="1.10.260.40">
    <property type="entry name" value="lambda repressor-like DNA-binding domains"/>
    <property type="match status" value="1"/>
</dbReference>
<sequence>MKTTTLAELLAEETPEFREAVRKEADAMRMEMSLSRIRQLADLTQAELADAMGVKQPTIANLERTNNDARLSSIKRYVEALGGHMSLTVELPDGSTHGFRI</sequence>
<evidence type="ECO:0000313" key="3">
    <source>
        <dbReference type="Proteomes" id="UP001589814"/>
    </source>
</evidence>
<proteinExistence type="predicted"/>
<evidence type="ECO:0000313" key="2">
    <source>
        <dbReference type="EMBL" id="MFC0269330.1"/>
    </source>
</evidence>
<name>A0ABV6G6N5_9GAMM</name>
<dbReference type="PROSITE" id="PS50943">
    <property type="entry name" value="HTH_CROC1"/>
    <property type="match status" value="1"/>
</dbReference>
<dbReference type="InterPro" id="IPR010982">
    <property type="entry name" value="Lambda_DNA-bd_dom_sf"/>
</dbReference>
<dbReference type="SUPFAM" id="SSF47413">
    <property type="entry name" value="lambda repressor-like DNA-binding domains"/>
    <property type="match status" value="1"/>
</dbReference>
<keyword evidence="3" id="KW-1185">Reference proteome</keyword>
<evidence type="ECO:0000259" key="1">
    <source>
        <dbReference type="PROSITE" id="PS50943"/>
    </source>
</evidence>
<dbReference type="RefSeq" id="WP_019953126.1">
    <property type="nucleotide sequence ID" value="NZ_JBHLVX010000057.1"/>
</dbReference>
<reference evidence="2 3" key="1">
    <citation type="submission" date="2024-09" db="EMBL/GenBank/DDBJ databases">
        <authorList>
            <person name="Sun Q."/>
            <person name="Mori K."/>
        </authorList>
    </citation>
    <scope>NUCLEOTIDE SEQUENCE [LARGE SCALE GENOMIC DNA]</scope>
    <source>
        <strain evidence="2 3">CCM 7415</strain>
    </source>
</reference>
<dbReference type="InterPro" id="IPR001387">
    <property type="entry name" value="Cro/C1-type_HTH"/>
</dbReference>
<dbReference type="Proteomes" id="UP001589814">
    <property type="component" value="Unassembled WGS sequence"/>
</dbReference>
<dbReference type="EMBL" id="JBHLVX010000057">
    <property type="protein sequence ID" value="MFC0269330.1"/>
    <property type="molecule type" value="Genomic_DNA"/>
</dbReference>
<protein>
    <submittedName>
        <fullName evidence="2">Helix-turn-helix domain-containing protein</fullName>
    </submittedName>
</protein>
<organism evidence="2 3">
    <name type="scientific">Kushneria aurantia</name>
    <dbReference type="NCBI Taxonomy" id="504092"/>
    <lineage>
        <taxon>Bacteria</taxon>
        <taxon>Pseudomonadati</taxon>
        <taxon>Pseudomonadota</taxon>
        <taxon>Gammaproteobacteria</taxon>
        <taxon>Oceanospirillales</taxon>
        <taxon>Halomonadaceae</taxon>
        <taxon>Kushneria</taxon>
    </lineage>
</organism>
<dbReference type="Pfam" id="PF01381">
    <property type="entry name" value="HTH_3"/>
    <property type="match status" value="1"/>
</dbReference>
<comment type="caution">
    <text evidence="2">The sequence shown here is derived from an EMBL/GenBank/DDBJ whole genome shotgun (WGS) entry which is preliminary data.</text>
</comment>
<gene>
    <name evidence="2" type="ORF">ACFFHW_15280</name>
</gene>
<dbReference type="CDD" id="cd00093">
    <property type="entry name" value="HTH_XRE"/>
    <property type="match status" value="1"/>
</dbReference>
<accession>A0ABV6G6N5</accession>
<dbReference type="SMART" id="SM00530">
    <property type="entry name" value="HTH_XRE"/>
    <property type="match status" value="1"/>
</dbReference>